<dbReference type="EMBL" id="JAGIYY010000002">
    <property type="protein sequence ID" value="MBP0438664.1"/>
    <property type="molecule type" value="Genomic_DNA"/>
</dbReference>
<dbReference type="InterPro" id="IPR029016">
    <property type="entry name" value="GAF-like_dom_sf"/>
</dbReference>
<dbReference type="InterPro" id="IPR035965">
    <property type="entry name" value="PAS-like_dom_sf"/>
</dbReference>
<keyword evidence="18" id="KW-1185">Reference proteome</keyword>
<dbReference type="InterPro" id="IPR036097">
    <property type="entry name" value="HisK_dim/P_sf"/>
</dbReference>
<dbReference type="InterPro" id="IPR001789">
    <property type="entry name" value="Sig_transdc_resp-reg_receiver"/>
</dbReference>
<reference evidence="17" key="1">
    <citation type="submission" date="2021-03" db="EMBL/GenBank/DDBJ databases">
        <title>Genome sequencing and assembly of Tianweitania sediminis.</title>
        <authorList>
            <person name="Chhetri G."/>
        </authorList>
    </citation>
    <scope>NUCLEOTIDE SEQUENCE</scope>
    <source>
        <strain evidence="17">Z8</strain>
    </source>
</reference>
<evidence type="ECO:0000313" key="18">
    <source>
        <dbReference type="Proteomes" id="UP000666240"/>
    </source>
</evidence>
<dbReference type="Gene3D" id="3.40.50.2300">
    <property type="match status" value="1"/>
</dbReference>
<dbReference type="SUPFAM" id="SSF47384">
    <property type="entry name" value="Homodimeric domain of signal transducing histidine kinase"/>
    <property type="match status" value="1"/>
</dbReference>
<dbReference type="InterPro" id="IPR003018">
    <property type="entry name" value="GAF"/>
</dbReference>
<evidence type="ECO:0000256" key="1">
    <source>
        <dbReference type="ARBA" id="ARBA00000085"/>
    </source>
</evidence>
<dbReference type="PROSITE" id="PS50110">
    <property type="entry name" value="RESPONSE_REGULATORY"/>
    <property type="match status" value="1"/>
</dbReference>
<dbReference type="SUPFAM" id="SSF55785">
    <property type="entry name" value="PYP-like sensor domain (PAS domain)"/>
    <property type="match status" value="1"/>
</dbReference>
<organism evidence="17 18">
    <name type="scientific">Tianweitania sediminis</name>
    <dbReference type="NCBI Taxonomy" id="1502156"/>
    <lineage>
        <taxon>Bacteria</taxon>
        <taxon>Pseudomonadati</taxon>
        <taxon>Pseudomonadota</taxon>
        <taxon>Alphaproteobacteria</taxon>
        <taxon>Hyphomicrobiales</taxon>
        <taxon>Phyllobacteriaceae</taxon>
        <taxon>Tianweitania</taxon>
    </lineage>
</organism>
<dbReference type="InterPro" id="IPR003661">
    <property type="entry name" value="HisK_dim/P_dom"/>
</dbReference>
<evidence type="ECO:0000259" key="15">
    <source>
        <dbReference type="PROSITE" id="PS50113"/>
    </source>
</evidence>
<dbReference type="Pfam" id="PF00072">
    <property type="entry name" value="Response_reg"/>
    <property type="match status" value="1"/>
</dbReference>
<dbReference type="PRINTS" id="PR00344">
    <property type="entry name" value="BCTRLSENSOR"/>
</dbReference>
<evidence type="ECO:0000313" key="17">
    <source>
        <dbReference type="EMBL" id="MBP0438664.1"/>
    </source>
</evidence>
<dbReference type="PROSITE" id="PS50109">
    <property type="entry name" value="HIS_KIN"/>
    <property type="match status" value="1"/>
</dbReference>
<dbReference type="Gene3D" id="3.30.450.20">
    <property type="entry name" value="PAS domain"/>
    <property type="match status" value="1"/>
</dbReference>
<dbReference type="Pfam" id="PF08448">
    <property type="entry name" value="PAS_4"/>
    <property type="match status" value="1"/>
</dbReference>
<evidence type="ECO:0000256" key="9">
    <source>
        <dbReference type="PROSITE-ProRule" id="PRU00169"/>
    </source>
</evidence>
<keyword evidence="6" id="KW-0418">Kinase</keyword>
<dbReference type="CDD" id="cd00082">
    <property type="entry name" value="HisKA"/>
    <property type="match status" value="1"/>
</dbReference>
<comment type="caution">
    <text evidence="17">The sequence shown here is derived from an EMBL/GenBank/DDBJ whole genome shotgun (WGS) entry which is preliminary data.</text>
</comment>
<evidence type="ECO:0000256" key="4">
    <source>
        <dbReference type="ARBA" id="ARBA00022679"/>
    </source>
</evidence>
<dbReference type="GO" id="GO:0000155">
    <property type="term" value="F:phosphorelay sensor kinase activity"/>
    <property type="evidence" value="ECO:0007669"/>
    <property type="project" value="InterPro"/>
</dbReference>
<evidence type="ECO:0000256" key="5">
    <source>
        <dbReference type="ARBA" id="ARBA00022741"/>
    </source>
</evidence>
<evidence type="ECO:0000256" key="6">
    <source>
        <dbReference type="ARBA" id="ARBA00022777"/>
    </source>
</evidence>
<dbReference type="AlphaFoldDB" id="A0A8J7UGZ0"/>
<dbReference type="SUPFAM" id="SSF55781">
    <property type="entry name" value="GAF domain-like"/>
    <property type="match status" value="1"/>
</dbReference>
<feature type="transmembrane region" description="Helical" evidence="10">
    <location>
        <begin position="170"/>
        <end position="192"/>
    </location>
</feature>
<dbReference type="NCBIfam" id="TIGR00229">
    <property type="entry name" value="sensory_box"/>
    <property type="match status" value="1"/>
</dbReference>
<dbReference type="InterPro" id="IPR000014">
    <property type="entry name" value="PAS"/>
</dbReference>
<dbReference type="RefSeq" id="WP_209334689.1">
    <property type="nucleotide sequence ID" value="NZ_JAGIYY010000002.1"/>
</dbReference>
<feature type="transmembrane region" description="Helical" evidence="10">
    <location>
        <begin position="6"/>
        <end position="28"/>
    </location>
</feature>
<feature type="transmembrane region" description="Helical" evidence="10">
    <location>
        <begin position="77"/>
        <end position="97"/>
    </location>
</feature>
<dbReference type="InterPro" id="IPR004358">
    <property type="entry name" value="Sig_transdc_His_kin-like_C"/>
</dbReference>
<gene>
    <name evidence="17" type="ORF">J5Y06_08395</name>
</gene>
<dbReference type="Pfam" id="PF00512">
    <property type="entry name" value="HisKA"/>
    <property type="match status" value="1"/>
</dbReference>
<feature type="domain" description="Response regulatory" evidence="13">
    <location>
        <begin position="823"/>
        <end position="933"/>
    </location>
</feature>
<dbReference type="InterPro" id="IPR036890">
    <property type="entry name" value="HATPase_C_sf"/>
</dbReference>
<dbReference type="EC" id="2.7.13.3" evidence="2"/>
<dbReference type="PANTHER" id="PTHR43065:SF46">
    <property type="entry name" value="C4-DICARBOXYLATE TRANSPORT SENSOR PROTEIN DCTB"/>
    <property type="match status" value="1"/>
</dbReference>
<feature type="transmembrane region" description="Helical" evidence="10">
    <location>
        <begin position="40"/>
        <end position="65"/>
    </location>
</feature>
<dbReference type="Pfam" id="PF03707">
    <property type="entry name" value="MHYT"/>
    <property type="match status" value="2"/>
</dbReference>
<name>A0A8J7UGZ0_9HYPH</name>
<feature type="domain" description="PAS" evidence="14">
    <location>
        <begin position="441"/>
        <end position="515"/>
    </location>
</feature>
<feature type="transmembrane region" description="Helical" evidence="10">
    <location>
        <begin position="212"/>
        <end position="234"/>
    </location>
</feature>
<dbReference type="Gene3D" id="3.30.450.40">
    <property type="match status" value="1"/>
</dbReference>
<feature type="region of interest" description="Disordered" evidence="11">
    <location>
        <begin position="931"/>
        <end position="962"/>
    </location>
</feature>
<feature type="modified residue" description="4-aspartylphosphate" evidence="9">
    <location>
        <position position="873"/>
    </location>
</feature>
<keyword evidence="10" id="KW-1133">Transmembrane helix</keyword>
<evidence type="ECO:0000259" key="12">
    <source>
        <dbReference type="PROSITE" id="PS50109"/>
    </source>
</evidence>
<keyword evidence="8" id="KW-0902">Two-component regulatory system</keyword>
<dbReference type="InterPro" id="IPR005467">
    <property type="entry name" value="His_kinase_dom"/>
</dbReference>
<dbReference type="SUPFAM" id="SSF52172">
    <property type="entry name" value="CheY-like"/>
    <property type="match status" value="1"/>
</dbReference>
<dbReference type="InterPro" id="IPR000700">
    <property type="entry name" value="PAS-assoc_C"/>
</dbReference>
<dbReference type="SMART" id="SM00065">
    <property type="entry name" value="GAF"/>
    <property type="match status" value="1"/>
</dbReference>
<feature type="transmembrane region" description="Helical" evidence="10">
    <location>
        <begin position="104"/>
        <end position="128"/>
    </location>
</feature>
<proteinExistence type="predicted"/>
<evidence type="ECO:0000256" key="2">
    <source>
        <dbReference type="ARBA" id="ARBA00012438"/>
    </source>
</evidence>
<sequence length="962" mass="102894">MTGSHDSVLVFLSIFIAVFASYTALSLASRARASGGRMRLAWLATASLAMGGGIWSMHFVAMLAFSMPDMAMAYDPGLTLLSLGLALSFTGAGFALMNWRGSSLGTVAGAGLLIGFGVVTMHYVGMAAMSMDATLSYEPVWLGISVFIAVGAATAAVWLAALDHRTSHRIAAAAVMGSAIAGMHYAGMRAAIFTRASSHHTADGLASLSQTYLAIAISGLTALILLLALGAARVERSFAAYAKREARIALRLDVADVLRQRETKEALNQIASLLGKHFAVSRVGYGQHCSAENSLDFEVCWTDGSVPPLLGRFPATVFGSVFAQALAGAGTIVAQEPAGMNLREAVPPLQKGGTTEIRSVVAVPFDRPDGSRTIIYLSDTAPRTWHQEEIRFLEEIAERIRLVIERALVEEQLRELNATLEARVEARTVALRQAEEARRAADALYRAYFESSPDPLFVIGVAPDGGFVVEEINPAHEQGVGFKLEEVRGKRIDSLLPAADAERILDTYCRAVQTREVYHFRDTFETSGEPQHWDTTLVPLCNDKGEVTRLFGSSRNVTRQVVAEEALRQSQKMEAIGQLTGGVAHDFNNLLTPIIGALDRLTRKGVGDERDQRLIKGAAQAAERSKILVQRLLSFARRQPLQPVPVNLGRLVTEMAGLISSTSGPQIRVLMDAPDDLPPAVADPNQLEMALLNLCVNARDAMPDGGTLRVSVSAQTVAFETADQLQPGSYLCVSVADSGVGMDEATRRRAVEPFFTTKGVGQGTGLGLSMAHGLAAQLGGVLRIHSEQGRGTTIEIWLPQSAAAEELAPTEGHGAVLKKREAVALLVDDEDLARASTADMLQDLGFEVHEAVSAEDALSRLNSGLQPRFLVTDHLMPGMSGTELARTVRVTHPDLRILIISGYAQGTGLDLNFPRLIKPFSRMELAAKLSEVDGQSASAKEDQDGPVEASIPPDALPLASAG</sequence>
<dbReference type="PROSITE" id="PS50924">
    <property type="entry name" value="MHYT"/>
    <property type="match status" value="1"/>
</dbReference>
<evidence type="ECO:0000256" key="10">
    <source>
        <dbReference type="PROSITE-ProRule" id="PRU00244"/>
    </source>
</evidence>
<evidence type="ECO:0000256" key="7">
    <source>
        <dbReference type="ARBA" id="ARBA00022840"/>
    </source>
</evidence>
<dbReference type="Gene3D" id="1.10.287.130">
    <property type="match status" value="1"/>
</dbReference>
<dbReference type="Pfam" id="PF02518">
    <property type="entry name" value="HATPase_c"/>
    <property type="match status" value="1"/>
</dbReference>
<keyword evidence="10" id="KW-0472">Membrane</keyword>
<dbReference type="PROSITE" id="PS50113">
    <property type="entry name" value="PAC"/>
    <property type="match status" value="1"/>
</dbReference>
<dbReference type="Proteomes" id="UP000666240">
    <property type="component" value="Unassembled WGS sequence"/>
</dbReference>
<dbReference type="PANTHER" id="PTHR43065">
    <property type="entry name" value="SENSOR HISTIDINE KINASE"/>
    <property type="match status" value="1"/>
</dbReference>
<feature type="domain" description="PAC" evidence="15">
    <location>
        <begin position="513"/>
        <end position="569"/>
    </location>
</feature>
<protein>
    <recommendedName>
        <fullName evidence="2">histidine kinase</fullName>
        <ecNumber evidence="2">2.7.13.3</ecNumber>
    </recommendedName>
</protein>
<dbReference type="Gene3D" id="3.30.565.10">
    <property type="entry name" value="Histidine kinase-like ATPase, C-terminal domain"/>
    <property type="match status" value="1"/>
</dbReference>
<comment type="catalytic activity">
    <reaction evidence="1">
        <text>ATP + protein L-histidine = ADP + protein N-phospho-L-histidine.</text>
        <dbReference type="EC" id="2.7.13.3"/>
    </reaction>
</comment>
<dbReference type="SMART" id="SM00388">
    <property type="entry name" value="HisKA"/>
    <property type="match status" value="1"/>
</dbReference>
<feature type="domain" description="MHYT" evidence="16">
    <location>
        <begin position="5"/>
        <end position="194"/>
    </location>
</feature>
<evidence type="ECO:0000259" key="14">
    <source>
        <dbReference type="PROSITE" id="PS50112"/>
    </source>
</evidence>
<evidence type="ECO:0000256" key="3">
    <source>
        <dbReference type="ARBA" id="ARBA00022553"/>
    </source>
</evidence>
<dbReference type="InterPro" id="IPR005330">
    <property type="entry name" value="MHYT_dom"/>
</dbReference>
<dbReference type="PROSITE" id="PS50112">
    <property type="entry name" value="PAS"/>
    <property type="match status" value="1"/>
</dbReference>
<dbReference type="SMART" id="SM00091">
    <property type="entry name" value="PAS"/>
    <property type="match status" value="1"/>
</dbReference>
<dbReference type="GO" id="GO:0005524">
    <property type="term" value="F:ATP binding"/>
    <property type="evidence" value="ECO:0007669"/>
    <property type="project" value="UniProtKB-KW"/>
</dbReference>
<keyword evidence="3 9" id="KW-0597">Phosphoprotein</keyword>
<dbReference type="SMART" id="SM00448">
    <property type="entry name" value="REC"/>
    <property type="match status" value="1"/>
</dbReference>
<dbReference type="CDD" id="cd00130">
    <property type="entry name" value="PAS"/>
    <property type="match status" value="1"/>
</dbReference>
<keyword evidence="7" id="KW-0067">ATP-binding</keyword>
<evidence type="ECO:0000256" key="8">
    <source>
        <dbReference type="ARBA" id="ARBA00023012"/>
    </source>
</evidence>
<dbReference type="InterPro" id="IPR003594">
    <property type="entry name" value="HATPase_dom"/>
</dbReference>
<dbReference type="SUPFAM" id="SSF55874">
    <property type="entry name" value="ATPase domain of HSP90 chaperone/DNA topoisomerase II/histidine kinase"/>
    <property type="match status" value="1"/>
</dbReference>
<dbReference type="InterPro" id="IPR011006">
    <property type="entry name" value="CheY-like_superfamily"/>
</dbReference>
<evidence type="ECO:0000259" key="16">
    <source>
        <dbReference type="PROSITE" id="PS50924"/>
    </source>
</evidence>
<evidence type="ECO:0000256" key="11">
    <source>
        <dbReference type="SAM" id="MobiDB-lite"/>
    </source>
</evidence>
<accession>A0A8J7UGZ0</accession>
<dbReference type="InterPro" id="IPR013656">
    <property type="entry name" value="PAS_4"/>
</dbReference>
<evidence type="ECO:0000259" key="13">
    <source>
        <dbReference type="PROSITE" id="PS50110"/>
    </source>
</evidence>
<dbReference type="GO" id="GO:0016020">
    <property type="term" value="C:membrane"/>
    <property type="evidence" value="ECO:0007669"/>
    <property type="project" value="UniProtKB-UniRule"/>
</dbReference>
<dbReference type="SMART" id="SM00387">
    <property type="entry name" value="HATPase_c"/>
    <property type="match status" value="1"/>
</dbReference>
<feature type="transmembrane region" description="Helical" evidence="10">
    <location>
        <begin position="140"/>
        <end position="161"/>
    </location>
</feature>
<keyword evidence="10" id="KW-0812">Transmembrane</keyword>
<keyword evidence="4" id="KW-0808">Transferase</keyword>
<feature type="domain" description="Histidine kinase" evidence="12">
    <location>
        <begin position="582"/>
        <end position="802"/>
    </location>
</feature>
<keyword evidence="5" id="KW-0547">Nucleotide-binding</keyword>